<feature type="region of interest" description="Disordered" evidence="1">
    <location>
        <begin position="1"/>
        <end position="55"/>
    </location>
</feature>
<evidence type="ECO:0000313" key="2">
    <source>
        <dbReference type="EMBL" id="KJA27244.1"/>
    </source>
</evidence>
<dbReference type="AlphaFoldDB" id="A0A0D2P8E1"/>
<feature type="compositionally biased region" description="Low complexity" evidence="1">
    <location>
        <begin position="22"/>
        <end position="36"/>
    </location>
</feature>
<reference evidence="3" key="1">
    <citation type="submission" date="2014-04" db="EMBL/GenBank/DDBJ databases">
        <title>Evolutionary Origins and Diversification of the Mycorrhizal Mutualists.</title>
        <authorList>
            <consortium name="DOE Joint Genome Institute"/>
            <consortium name="Mycorrhizal Genomics Consortium"/>
            <person name="Kohler A."/>
            <person name="Kuo A."/>
            <person name="Nagy L.G."/>
            <person name="Floudas D."/>
            <person name="Copeland A."/>
            <person name="Barry K.W."/>
            <person name="Cichocki N."/>
            <person name="Veneault-Fourrey C."/>
            <person name="LaButti K."/>
            <person name="Lindquist E.A."/>
            <person name="Lipzen A."/>
            <person name="Lundell T."/>
            <person name="Morin E."/>
            <person name="Murat C."/>
            <person name="Riley R."/>
            <person name="Ohm R."/>
            <person name="Sun H."/>
            <person name="Tunlid A."/>
            <person name="Henrissat B."/>
            <person name="Grigoriev I.V."/>
            <person name="Hibbett D.S."/>
            <person name="Martin F."/>
        </authorList>
    </citation>
    <scope>NUCLEOTIDE SEQUENCE [LARGE SCALE GENOMIC DNA]</scope>
    <source>
        <strain evidence="3">FD-334 SS-4</strain>
    </source>
</reference>
<gene>
    <name evidence="2" type="ORF">HYPSUDRAFT_996614</name>
</gene>
<name>A0A0D2P8E1_HYPSF</name>
<keyword evidence="3" id="KW-1185">Reference proteome</keyword>
<sequence length="180" mass="19641">MGNSASKATRKYPTRASVPKLAPQQAPSQAEAAAQSNTLAASHRSEAIEQDAGDPDFLSNLSRLGQVRVDHHMQNIRPEVNNTTRLFESRARSAAAAEPAKNQLYASVLSVLLDRRKGARSRQDLETLAREFNIDVAKLETLARFVNSPSINSASIRPVAGKSEEDGFMATAVWMEPKLK</sequence>
<protein>
    <submittedName>
        <fullName evidence="2">Uncharacterized protein</fullName>
    </submittedName>
</protein>
<dbReference type="OrthoDB" id="4085451at2759"/>
<dbReference type="OMA" id="WIKPNIR"/>
<dbReference type="Proteomes" id="UP000054270">
    <property type="component" value="Unassembled WGS sequence"/>
</dbReference>
<evidence type="ECO:0000313" key="3">
    <source>
        <dbReference type="Proteomes" id="UP000054270"/>
    </source>
</evidence>
<accession>A0A0D2P8E1</accession>
<dbReference type="EMBL" id="KN817525">
    <property type="protein sequence ID" value="KJA27244.1"/>
    <property type="molecule type" value="Genomic_DNA"/>
</dbReference>
<proteinExistence type="predicted"/>
<evidence type="ECO:0000256" key="1">
    <source>
        <dbReference type="SAM" id="MobiDB-lite"/>
    </source>
</evidence>
<organism evidence="2 3">
    <name type="scientific">Hypholoma sublateritium (strain FD-334 SS-4)</name>
    <dbReference type="NCBI Taxonomy" id="945553"/>
    <lineage>
        <taxon>Eukaryota</taxon>
        <taxon>Fungi</taxon>
        <taxon>Dikarya</taxon>
        <taxon>Basidiomycota</taxon>
        <taxon>Agaricomycotina</taxon>
        <taxon>Agaricomycetes</taxon>
        <taxon>Agaricomycetidae</taxon>
        <taxon>Agaricales</taxon>
        <taxon>Agaricineae</taxon>
        <taxon>Strophariaceae</taxon>
        <taxon>Hypholoma</taxon>
    </lineage>
</organism>